<evidence type="ECO:0000256" key="1">
    <source>
        <dbReference type="SAM" id="MobiDB-lite"/>
    </source>
</evidence>
<dbReference type="AlphaFoldDB" id="A0A4Y2NVM1"/>
<feature type="compositionally biased region" description="Low complexity" evidence="1">
    <location>
        <begin position="273"/>
        <end position="283"/>
    </location>
</feature>
<reference evidence="2 3" key="1">
    <citation type="journal article" date="2019" name="Sci. Rep.">
        <title>Orb-weaving spider Araneus ventricosus genome elucidates the spidroin gene catalogue.</title>
        <authorList>
            <person name="Kono N."/>
            <person name="Nakamura H."/>
            <person name="Ohtoshi R."/>
            <person name="Moran D.A.P."/>
            <person name="Shinohara A."/>
            <person name="Yoshida Y."/>
            <person name="Fujiwara M."/>
            <person name="Mori M."/>
            <person name="Tomita M."/>
            <person name="Arakawa K."/>
        </authorList>
    </citation>
    <scope>NUCLEOTIDE SEQUENCE [LARGE SCALE GENOMIC DNA]</scope>
</reference>
<protein>
    <submittedName>
        <fullName evidence="2">Uncharacterized protein</fullName>
    </submittedName>
</protein>
<gene>
    <name evidence="2" type="ORF">AVEN_80831_1</name>
</gene>
<dbReference type="Proteomes" id="UP000499080">
    <property type="component" value="Unassembled WGS sequence"/>
</dbReference>
<feature type="compositionally biased region" description="Polar residues" evidence="1">
    <location>
        <begin position="98"/>
        <end position="132"/>
    </location>
</feature>
<organism evidence="2 3">
    <name type="scientific">Araneus ventricosus</name>
    <name type="common">Orbweaver spider</name>
    <name type="synonym">Epeira ventricosa</name>
    <dbReference type="NCBI Taxonomy" id="182803"/>
    <lineage>
        <taxon>Eukaryota</taxon>
        <taxon>Metazoa</taxon>
        <taxon>Ecdysozoa</taxon>
        <taxon>Arthropoda</taxon>
        <taxon>Chelicerata</taxon>
        <taxon>Arachnida</taxon>
        <taxon>Araneae</taxon>
        <taxon>Araneomorphae</taxon>
        <taxon>Entelegynae</taxon>
        <taxon>Araneoidea</taxon>
        <taxon>Araneidae</taxon>
        <taxon>Araneus</taxon>
    </lineage>
</organism>
<evidence type="ECO:0000313" key="2">
    <source>
        <dbReference type="EMBL" id="GBN43371.1"/>
    </source>
</evidence>
<comment type="caution">
    <text evidence="2">The sequence shown here is derived from an EMBL/GenBank/DDBJ whole genome shotgun (WGS) entry which is preliminary data.</text>
</comment>
<sequence>MNRVHGVPLRDIEPEIGYVCPHCLQQFGRLEERRLHDCPTIDPKTFACELYAHTCSSGKAIRTHMWLAHGTKPIRRPRRVPLSQAGSQDIPVIPGDSYPNQNTEYDSLEDNGTSVLNDNSESAGTSANVNTDTNEDNSIEHNTSRGYGTNQSSSGNSLNSQSGRFALIPNATSNNDSGLRECGGLVTAGESSKSSDMLYSKASAYIRKSWKYNFPGCQVTKPNKKALSVHRFRDHKIPIPKRSTTSSQTNVAASSSQAVDDPQSSGQVRPIQVNNSSDGVNSSSTCRSGDMLHLLLPIDNPTFCIEQGCSFDSKGKTWSSIKCSLLRHFRAAHHLTNLKSYHRCTTCAKKIKTTRHPCLAYNKEL</sequence>
<evidence type="ECO:0000313" key="3">
    <source>
        <dbReference type="Proteomes" id="UP000499080"/>
    </source>
</evidence>
<keyword evidence="3" id="KW-1185">Reference proteome</keyword>
<proteinExistence type="predicted"/>
<feature type="region of interest" description="Disordered" evidence="1">
    <location>
        <begin position="77"/>
        <end position="162"/>
    </location>
</feature>
<feature type="compositionally biased region" description="Low complexity" evidence="1">
    <location>
        <begin position="150"/>
        <end position="162"/>
    </location>
</feature>
<accession>A0A4Y2NVM1</accession>
<name>A0A4Y2NVM1_ARAVE</name>
<feature type="compositionally biased region" description="Polar residues" evidence="1">
    <location>
        <begin position="242"/>
        <end position="267"/>
    </location>
</feature>
<feature type="region of interest" description="Disordered" evidence="1">
    <location>
        <begin position="238"/>
        <end position="283"/>
    </location>
</feature>
<dbReference type="EMBL" id="BGPR01009960">
    <property type="protein sequence ID" value="GBN43371.1"/>
    <property type="molecule type" value="Genomic_DNA"/>
</dbReference>